<dbReference type="EMBL" id="JABFDB010000034">
    <property type="protein sequence ID" value="NYZ24024.1"/>
    <property type="molecule type" value="Genomic_DNA"/>
</dbReference>
<comment type="caution">
    <text evidence="3">Lacks conserved residue(s) required for the propagation of feature annotation.</text>
</comment>
<dbReference type="Proteomes" id="UP000584642">
    <property type="component" value="Unassembled WGS sequence"/>
</dbReference>
<organism evidence="4 5">
    <name type="scientific">Azospirillum oleiclasticum</name>
    <dbReference type="NCBI Taxonomy" id="2735135"/>
    <lineage>
        <taxon>Bacteria</taxon>
        <taxon>Pseudomonadati</taxon>
        <taxon>Pseudomonadota</taxon>
        <taxon>Alphaproteobacteria</taxon>
        <taxon>Rhodospirillales</taxon>
        <taxon>Azospirillaceae</taxon>
        <taxon>Azospirillum</taxon>
    </lineage>
</organism>
<keyword evidence="1" id="KW-0479">Metal-binding</keyword>
<evidence type="ECO:0000256" key="1">
    <source>
        <dbReference type="ARBA" id="ARBA00022723"/>
    </source>
</evidence>
<sequence>MTGIIQTVSGPVAPEALGWTLMHEHVLCDVTPPALAAAGGPEVEITLENCWEIRHHWCLHLGNHRLDREDVAVAELERLKGSGGSALVELTCAGIAPDPEGLRRVSAASGVHIVMGCGHYIESYLAPGVADRSIEDLAAEMVAAVRQGVGPSGVRAGIIGEIGCSNPWTETERRILHAAVLAQRETGAALNIHPPRQPIHPAEVVAFVASHGGDPSRTVISHVDRTLFTDDDLFRLADSGAIIEFDFFGIESSYYPFQHDIDLPNDGMRLRMIRRLIDRGHLDRITLSQDICTRTRLQRWGGHGYRHLFANVVPVMRRRGFTEDEIDTLLVRTPRRLLTIPA</sequence>
<evidence type="ECO:0000256" key="2">
    <source>
        <dbReference type="ARBA" id="ARBA00022801"/>
    </source>
</evidence>
<dbReference type="Gene3D" id="3.20.20.140">
    <property type="entry name" value="Metal-dependent hydrolases"/>
    <property type="match status" value="1"/>
</dbReference>
<gene>
    <name evidence="4" type="ORF">HND93_30340</name>
</gene>
<dbReference type="RefSeq" id="WP_180285803.1">
    <property type="nucleotide sequence ID" value="NZ_JABFDB010000034.1"/>
</dbReference>
<dbReference type="InterPro" id="IPR017947">
    <property type="entry name" value="AryldialkylPase_Zn-BS"/>
</dbReference>
<dbReference type="PANTHER" id="PTHR10819:SF3">
    <property type="entry name" value="PHOSPHOTRIESTERASE-RELATED PROTEIN"/>
    <property type="match status" value="1"/>
</dbReference>
<keyword evidence="2" id="KW-0378">Hydrolase</keyword>
<keyword evidence="5" id="KW-1185">Reference proteome</keyword>
<dbReference type="Pfam" id="PF02126">
    <property type="entry name" value="PTE"/>
    <property type="match status" value="1"/>
</dbReference>
<dbReference type="InterPro" id="IPR032466">
    <property type="entry name" value="Metal_Hydrolase"/>
</dbReference>
<dbReference type="SUPFAM" id="SSF51556">
    <property type="entry name" value="Metallo-dependent hydrolases"/>
    <property type="match status" value="1"/>
</dbReference>
<evidence type="ECO:0000313" key="5">
    <source>
        <dbReference type="Proteomes" id="UP000584642"/>
    </source>
</evidence>
<protein>
    <submittedName>
        <fullName evidence="4">Aryldialkylphosphatase</fullName>
    </submittedName>
</protein>
<dbReference type="PROSITE" id="PS01322">
    <property type="entry name" value="PHOSPHOTRIESTERASE_1"/>
    <property type="match status" value="1"/>
</dbReference>
<dbReference type="InterPro" id="IPR001559">
    <property type="entry name" value="Phosphotriesterase"/>
</dbReference>
<proteinExistence type="inferred from homology"/>
<dbReference type="PANTHER" id="PTHR10819">
    <property type="entry name" value="PHOSPHOTRIESTERASE-RELATED"/>
    <property type="match status" value="1"/>
</dbReference>
<accession>A0ABX2TIR4</accession>
<comment type="caution">
    <text evidence="4">The sequence shown here is derived from an EMBL/GenBank/DDBJ whole genome shotgun (WGS) entry which is preliminary data.</text>
</comment>
<evidence type="ECO:0000256" key="3">
    <source>
        <dbReference type="PROSITE-ProRule" id="PRU00679"/>
    </source>
</evidence>
<comment type="similarity">
    <text evidence="3">Belongs to the metallo-dependent hydrolases superfamily. Phosphotriesterase family.</text>
</comment>
<evidence type="ECO:0000313" key="4">
    <source>
        <dbReference type="EMBL" id="NYZ24024.1"/>
    </source>
</evidence>
<reference evidence="4 5" key="1">
    <citation type="submission" date="2020-05" db="EMBL/GenBank/DDBJ databases">
        <title>Azospirillum oleiclasticum sp. nov, a nitrogen-fixing and heavy crude oil-emulsifying bacterium isolated from the crude oil of Yumen Oilfield.</title>
        <authorList>
            <person name="Wu D."/>
            <person name="Cai M."/>
            <person name="Zhang X."/>
        </authorList>
    </citation>
    <scope>NUCLEOTIDE SEQUENCE [LARGE SCALE GENOMIC DNA]</scope>
    <source>
        <strain evidence="4 5">ROY-1-1-2</strain>
    </source>
</reference>
<name>A0ABX2TIR4_9PROT</name>
<dbReference type="PROSITE" id="PS51347">
    <property type="entry name" value="PHOSPHOTRIESTERASE_2"/>
    <property type="match status" value="1"/>
</dbReference>